<dbReference type="STRING" id="946362.F2TVH1"/>
<dbReference type="AlphaFoldDB" id="F2TVH1"/>
<keyword evidence="6" id="KW-1185">Reference proteome</keyword>
<dbReference type="Pfam" id="PF13302">
    <property type="entry name" value="Acetyltransf_3"/>
    <property type="match status" value="1"/>
</dbReference>
<keyword evidence="3" id="KW-0012">Acyltransferase</keyword>
<reference evidence="5" key="1">
    <citation type="submission" date="2009-08" db="EMBL/GenBank/DDBJ databases">
        <title>Annotation of Salpingoeca rosetta.</title>
        <authorList>
            <consortium name="The Broad Institute Genome Sequencing Platform"/>
            <person name="Russ C."/>
            <person name="Cuomo C."/>
            <person name="Burger G."/>
            <person name="Gray M.W."/>
            <person name="Holland P.W.H."/>
            <person name="King N."/>
            <person name="Lang F.B.F."/>
            <person name="Roger A.J."/>
            <person name="Ruiz-Trillo I."/>
            <person name="Young S.K."/>
            <person name="Zeng Q."/>
            <person name="Gargeya S."/>
            <person name="Alvarado L."/>
            <person name="Berlin A."/>
            <person name="Chapman S.B."/>
            <person name="Chen Z."/>
            <person name="Freedman E."/>
            <person name="Gellesch M."/>
            <person name="Goldberg J."/>
            <person name="Griggs A."/>
            <person name="Gujja S."/>
            <person name="Heilman E."/>
            <person name="Heiman D."/>
            <person name="Howarth C."/>
            <person name="Mehta T."/>
            <person name="Neiman D."/>
            <person name="Pearson M."/>
            <person name="Roberts A."/>
            <person name="Saif S."/>
            <person name="Shea T."/>
            <person name="Shenoy N."/>
            <person name="Sisk P."/>
            <person name="Stolte C."/>
            <person name="Sykes S."/>
            <person name="White J."/>
            <person name="Yandava C."/>
            <person name="Haas B."/>
            <person name="Nusbaum C."/>
            <person name="Birren B."/>
        </authorList>
    </citation>
    <scope>NUCLEOTIDE SEQUENCE [LARGE SCALE GENOMIC DNA]</scope>
    <source>
        <strain evidence="5">ATCC 50818</strain>
    </source>
</reference>
<dbReference type="KEGG" id="sre:PTSG_00086"/>
<dbReference type="InterPro" id="IPR000182">
    <property type="entry name" value="GNAT_dom"/>
</dbReference>
<gene>
    <name evidence="5" type="ORF">PTSG_00086</name>
</gene>
<dbReference type="InParanoid" id="F2TVH1"/>
<dbReference type="PANTHER" id="PTHR13256">
    <property type="entry name" value="N-ACETYLTRANSFERASE 9"/>
    <property type="match status" value="1"/>
</dbReference>
<dbReference type="OMA" id="WHVPRYH"/>
<evidence type="ECO:0000313" key="6">
    <source>
        <dbReference type="Proteomes" id="UP000007799"/>
    </source>
</evidence>
<dbReference type="InterPro" id="IPR039135">
    <property type="entry name" value="NAT9-like"/>
</dbReference>
<name>F2TVH1_SALR5</name>
<protein>
    <submittedName>
        <fullName evidence="5">N-acetyltransferase 9</fullName>
    </submittedName>
</protein>
<dbReference type="eggNOG" id="KOG4135">
    <property type="taxonomic scope" value="Eukaryota"/>
</dbReference>
<organism evidence="6">
    <name type="scientific">Salpingoeca rosetta (strain ATCC 50818 / BSB-021)</name>
    <dbReference type="NCBI Taxonomy" id="946362"/>
    <lineage>
        <taxon>Eukaryota</taxon>
        <taxon>Choanoflagellata</taxon>
        <taxon>Craspedida</taxon>
        <taxon>Salpingoecidae</taxon>
        <taxon>Salpingoeca</taxon>
    </lineage>
</organism>
<dbReference type="InterPro" id="IPR016181">
    <property type="entry name" value="Acyl_CoA_acyltransferase"/>
</dbReference>
<evidence type="ECO:0000313" key="5">
    <source>
        <dbReference type="EMBL" id="EGD72067.1"/>
    </source>
</evidence>
<dbReference type="FunCoup" id="F2TVH1">
    <property type="interactions" value="99"/>
</dbReference>
<keyword evidence="2 5" id="KW-0808">Transferase</keyword>
<evidence type="ECO:0000256" key="2">
    <source>
        <dbReference type="ARBA" id="ARBA00022679"/>
    </source>
</evidence>
<comment type="similarity">
    <text evidence="1">Belongs to the acetyltransferase family. GNAT subfamily.</text>
</comment>
<proteinExistence type="inferred from homology"/>
<dbReference type="OrthoDB" id="5043642at2759"/>
<dbReference type="Proteomes" id="UP000007799">
    <property type="component" value="Unassembled WGS sequence"/>
</dbReference>
<dbReference type="EMBL" id="GL832955">
    <property type="protein sequence ID" value="EGD72067.1"/>
    <property type="molecule type" value="Genomic_DNA"/>
</dbReference>
<dbReference type="PANTHER" id="PTHR13256:SF16">
    <property type="entry name" value="ALPHA_BETA-TUBULIN-N-ACETYLTRANSFERASE 9"/>
    <property type="match status" value="1"/>
</dbReference>
<dbReference type="SUPFAM" id="SSF55729">
    <property type="entry name" value="Acyl-CoA N-acyltransferases (Nat)"/>
    <property type="match status" value="1"/>
</dbReference>
<evidence type="ECO:0000256" key="3">
    <source>
        <dbReference type="ARBA" id="ARBA00023315"/>
    </source>
</evidence>
<dbReference type="RefSeq" id="XP_004998639.1">
    <property type="nucleotide sequence ID" value="XM_004998582.1"/>
</dbReference>
<feature type="domain" description="N-acetyltransferase" evidence="4">
    <location>
        <begin position="31"/>
        <end position="184"/>
    </location>
</feature>
<dbReference type="FunFam" id="3.40.630.30:FF:000132">
    <property type="entry name" value="N-acetyltransferase 9-like protein"/>
    <property type="match status" value="1"/>
</dbReference>
<dbReference type="Gene3D" id="3.40.630.30">
    <property type="match status" value="1"/>
</dbReference>
<evidence type="ECO:0000259" key="4">
    <source>
        <dbReference type="PROSITE" id="PS51186"/>
    </source>
</evidence>
<accession>F2TVH1</accession>
<evidence type="ECO:0000256" key="1">
    <source>
        <dbReference type="ARBA" id="ARBA00009342"/>
    </source>
</evidence>
<dbReference type="PROSITE" id="PS51186">
    <property type="entry name" value="GNAT"/>
    <property type="match status" value="1"/>
</dbReference>
<dbReference type="GO" id="GO:0008080">
    <property type="term" value="F:N-acetyltransferase activity"/>
    <property type="evidence" value="ECO:0007669"/>
    <property type="project" value="InterPro"/>
</dbReference>
<dbReference type="GeneID" id="16067860"/>
<sequence length="201" mass="22788">MKANADVQVNGAQVVLVPYEHKHVAKYHTWMQSEELQELTASEPLSLEEEYAMQKSWREDDDKCTFIVLDRQVFDASSDEIEAMVGDVNLFFNDPDSKSTAEIEIMIAEPSARGKGFGRQALLMMMDYAVKNLSVTKLVAKIGFSNAPSLALFERLGFKEVSRSEVFKEVTLEVQSTELSDYARQHQDDAHATITQYQRPQ</sequence>